<dbReference type="AlphaFoldDB" id="A0A1M6RC14"/>
<feature type="transmembrane region" description="Helical" evidence="19">
    <location>
        <begin position="34"/>
        <end position="53"/>
    </location>
</feature>
<dbReference type="Pfam" id="PF02654">
    <property type="entry name" value="CobS"/>
    <property type="match status" value="1"/>
</dbReference>
<dbReference type="PANTHER" id="PTHR34148:SF1">
    <property type="entry name" value="ADENOSYLCOBINAMIDE-GDP RIBAZOLETRANSFERASE"/>
    <property type="match status" value="1"/>
</dbReference>
<keyword evidence="11 19" id="KW-0460">Magnesium</keyword>
<comment type="subcellular location">
    <subcellularLocation>
        <location evidence="2 19">Cell membrane</location>
        <topology evidence="2 19">Multi-pass membrane protein</topology>
    </subcellularLocation>
</comment>
<evidence type="ECO:0000256" key="17">
    <source>
        <dbReference type="ARBA" id="ARBA00048623"/>
    </source>
</evidence>
<keyword evidence="7 19" id="KW-1003">Cell membrane</keyword>
<proteinExistence type="inferred from homology"/>
<feature type="transmembrane region" description="Helical" evidence="19">
    <location>
        <begin position="114"/>
        <end position="133"/>
    </location>
</feature>
<dbReference type="InterPro" id="IPR003805">
    <property type="entry name" value="CobS"/>
</dbReference>
<evidence type="ECO:0000256" key="1">
    <source>
        <dbReference type="ARBA" id="ARBA00001946"/>
    </source>
</evidence>
<dbReference type="UniPathway" id="UPA00148">
    <property type="reaction ID" value="UER00238"/>
</dbReference>
<feature type="transmembrane region" description="Helical" evidence="19">
    <location>
        <begin position="172"/>
        <end position="200"/>
    </location>
</feature>
<feature type="transmembrane region" description="Helical" evidence="19">
    <location>
        <begin position="206"/>
        <end position="224"/>
    </location>
</feature>
<feature type="transmembrane region" description="Helical" evidence="19">
    <location>
        <begin position="236"/>
        <end position="261"/>
    </location>
</feature>
<evidence type="ECO:0000256" key="13">
    <source>
        <dbReference type="ARBA" id="ARBA00023136"/>
    </source>
</evidence>
<evidence type="ECO:0000256" key="8">
    <source>
        <dbReference type="ARBA" id="ARBA00022573"/>
    </source>
</evidence>
<keyword evidence="8 19" id="KW-0169">Cobalamin biosynthesis</keyword>
<evidence type="ECO:0000256" key="10">
    <source>
        <dbReference type="ARBA" id="ARBA00022692"/>
    </source>
</evidence>
<evidence type="ECO:0000256" key="3">
    <source>
        <dbReference type="ARBA" id="ARBA00004663"/>
    </source>
</evidence>
<accession>A0A1M6RC14</accession>
<comment type="catalytic activity">
    <reaction evidence="17 19">
        <text>alpha-ribazole + adenosylcob(III)inamide-GDP = adenosylcob(III)alamin + GMP + H(+)</text>
        <dbReference type="Rhea" id="RHEA:16049"/>
        <dbReference type="ChEBI" id="CHEBI:10329"/>
        <dbReference type="ChEBI" id="CHEBI:15378"/>
        <dbReference type="ChEBI" id="CHEBI:18408"/>
        <dbReference type="ChEBI" id="CHEBI:58115"/>
        <dbReference type="ChEBI" id="CHEBI:60487"/>
        <dbReference type="EC" id="2.7.8.26"/>
    </reaction>
</comment>
<evidence type="ECO:0000256" key="15">
    <source>
        <dbReference type="ARBA" id="ARBA00032605"/>
    </source>
</evidence>
<comment type="catalytic activity">
    <reaction evidence="18 19">
        <text>alpha-ribazole 5'-phosphate + adenosylcob(III)inamide-GDP = adenosylcob(III)alamin 5'-phosphate + GMP + H(+)</text>
        <dbReference type="Rhea" id="RHEA:23560"/>
        <dbReference type="ChEBI" id="CHEBI:15378"/>
        <dbReference type="ChEBI" id="CHEBI:57918"/>
        <dbReference type="ChEBI" id="CHEBI:58115"/>
        <dbReference type="ChEBI" id="CHEBI:60487"/>
        <dbReference type="ChEBI" id="CHEBI:60493"/>
        <dbReference type="EC" id="2.7.8.26"/>
    </reaction>
</comment>
<sequence length="262" mass="24744">MSGAAGAGARLAVGVFTVVPVRVERADRAAARWAMLWAPALGALAGALTGAVAAAGTAAGLPAALAALLGVGAAALFTRGLHLDGLADLADGLGSARPAAGALEVMRRSDIGPFGVITLVFVLGAQVLALARLAEASPWAALAGAVAAGAAGRTAITWACTPGVPAARPEGLGAMVAGTVPAAGAAAATAAVLAGCSLGLLVSPGFAAACAAALAAGLAGAALLRRRAVRRLGGVTGDVMGALAETGATVALVVLAGSVAWL</sequence>
<evidence type="ECO:0000256" key="6">
    <source>
        <dbReference type="ARBA" id="ARBA00015850"/>
    </source>
</evidence>
<reference evidence="20 21" key="1">
    <citation type="submission" date="2016-11" db="EMBL/GenBank/DDBJ databases">
        <authorList>
            <person name="Jaros S."/>
            <person name="Januszkiewicz K."/>
            <person name="Wedrychowicz H."/>
        </authorList>
    </citation>
    <scope>NUCLEOTIDE SEQUENCE [LARGE SCALE GENOMIC DNA]</scope>
    <source>
        <strain evidence="20 21">CGMCC 4.5723</strain>
    </source>
</reference>
<comment type="cofactor">
    <cofactor evidence="1 19">
        <name>Mg(2+)</name>
        <dbReference type="ChEBI" id="CHEBI:18420"/>
    </cofactor>
</comment>
<comment type="similarity">
    <text evidence="4 19">Belongs to the CobS family.</text>
</comment>
<dbReference type="OrthoDB" id="9794223at2"/>
<comment type="function">
    <text evidence="14 19">Joins adenosylcobinamide-GDP and alpha-ribazole to generate adenosylcobalamin (Ado-cobalamin). Also synthesizes adenosylcobalamin 5'-phosphate from adenosylcobinamide-GDP and alpha-ribazole 5'-phosphate.</text>
</comment>
<feature type="transmembrane region" description="Helical" evidence="19">
    <location>
        <begin position="59"/>
        <end position="77"/>
    </location>
</feature>
<evidence type="ECO:0000256" key="19">
    <source>
        <dbReference type="HAMAP-Rule" id="MF_00719"/>
    </source>
</evidence>
<evidence type="ECO:0000256" key="12">
    <source>
        <dbReference type="ARBA" id="ARBA00022989"/>
    </source>
</evidence>
<evidence type="ECO:0000256" key="16">
    <source>
        <dbReference type="ARBA" id="ARBA00032853"/>
    </source>
</evidence>
<dbReference type="STRING" id="758803.SAMN05421803_11742"/>
<keyword evidence="9 19" id="KW-0808">Transferase</keyword>
<gene>
    <name evidence="19" type="primary">cobS</name>
    <name evidence="20" type="ORF">SAMN05421803_11742</name>
</gene>
<evidence type="ECO:0000256" key="5">
    <source>
        <dbReference type="ARBA" id="ARBA00013200"/>
    </source>
</evidence>
<keyword evidence="13 19" id="KW-0472">Membrane</keyword>
<dbReference type="GO" id="GO:0051073">
    <property type="term" value="F:adenosylcobinamide-GDP ribazoletransferase activity"/>
    <property type="evidence" value="ECO:0007669"/>
    <property type="project" value="UniProtKB-UniRule"/>
</dbReference>
<evidence type="ECO:0000256" key="7">
    <source>
        <dbReference type="ARBA" id="ARBA00022475"/>
    </source>
</evidence>
<dbReference type="GO" id="GO:0009236">
    <property type="term" value="P:cobalamin biosynthetic process"/>
    <property type="evidence" value="ECO:0007669"/>
    <property type="project" value="UniProtKB-UniRule"/>
</dbReference>
<evidence type="ECO:0000256" key="9">
    <source>
        <dbReference type="ARBA" id="ARBA00022679"/>
    </source>
</evidence>
<dbReference type="PANTHER" id="PTHR34148">
    <property type="entry name" value="ADENOSYLCOBINAMIDE-GDP RIBAZOLETRANSFERASE"/>
    <property type="match status" value="1"/>
</dbReference>
<comment type="pathway">
    <text evidence="3 19">Cofactor biosynthesis; adenosylcobalamin biosynthesis; adenosylcobalamin from cob(II)yrinate a,c-diamide: step 7/7.</text>
</comment>
<dbReference type="RefSeq" id="WP_073381616.1">
    <property type="nucleotide sequence ID" value="NZ_FQZK01000017.1"/>
</dbReference>
<dbReference type="EMBL" id="FQZK01000017">
    <property type="protein sequence ID" value="SHK30004.1"/>
    <property type="molecule type" value="Genomic_DNA"/>
</dbReference>
<evidence type="ECO:0000256" key="14">
    <source>
        <dbReference type="ARBA" id="ARBA00025228"/>
    </source>
</evidence>
<organism evidence="20 21">
    <name type="scientific">Nocardiopsis flavescens</name>
    <dbReference type="NCBI Taxonomy" id="758803"/>
    <lineage>
        <taxon>Bacteria</taxon>
        <taxon>Bacillati</taxon>
        <taxon>Actinomycetota</taxon>
        <taxon>Actinomycetes</taxon>
        <taxon>Streptosporangiales</taxon>
        <taxon>Nocardiopsidaceae</taxon>
        <taxon>Nocardiopsis</taxon>
    </lineage>
</organism>
<evidence type="ECO:0000313" key="21">
    <source>
        <dbReference type="Proteomes" id="UP000184452"/>
    </source>
</evidence>
<evidence type="ECO:0000256" key="18">
    <source>
        <dbReference type="ARBA" id="ARBA00049504"/>
    </source>
</evidence>
<evidence type="ECO:0000313" key="20">
    <source>
        <dbReference type="EMBL" id="SHK30004.1"/>
    </source>
</evidence>
<keyword evidence="12 19" id="KW-1133">Transmembrane helix</keyword>
<keyword evidence="10 19" id="KW-0812">Transmembrane</keyword>
<dbReference type="Proteomes" id="UP000184452">
    <property type="component" value="Unassembled WGS sequence"/>
</dbReference>
<evidence type="ECO:0000256" key="2">
    <source>
        <dbReference type="ARBA" id="ARBA00004651"/>
    </source>
</evidence>
<dbReference type="EC" id="2.7.8.26" evidence="5 19"/>
<dbReference type="HAMAP" id="MF_00719">
    <property type="entry name" value="CobS"/>
    <property type="match status" value="1"/>
</dbReference>
<dbReference type="GO" id="GO:0005886">
    <property type="term" value="C:plasma membrane"/>
    <property type="evidence" value="ECO:0007669"/>
    <property type="project" value="UniProtKB-SubCell"/>
</dbReference>
<evidence type="ECO:0000256" key="4">
    <source>
        <dbReference type="ARBA" id="ARBA00010561"/>
    </source>
</evidence>
<feature type="transmembrane region" description="Helical" evidence="19">
    <location>
        <begin position="139"/>
        <end position="160"/>
    </location>
</feature>
<name>A0A1M6RC14_9ACTN</name>
<keyword evidence="21" id="KW-1185">Reference proteome</keyword>
<protein>
    <recommendedName>
        <fullName evidence="6 19">Adenosylcobinamide-GDP ribazoletransferase</fullName>
        <ecNumber evidence="5 19">2.7.8.26</ecNumber>
    </recommendedName>
    <alternativeName>
        <fullName evidence="16 19">Cobalamin synthase</fullName>
    </alternativeName>
    <alternativeName>
        <fullName evidence="15 19">Cobalamin-5'-phosphate synthase</fullName>
    </alternativeName>
</protein>
<dbReference type="GO" id="GO:0008818">
    <property type="term" value="F:cobalamin 5'-phosphate synthase activity"/>
    <property type="evidence" value="ECO:0007669"/>
    <property type="project" value="UniProtKB-UniRule"/>
</dbReference>
<evidence type="ECO:0000256" key="11">
    <source>
        <dbReference type="ARBA" id="ARBA00022842"/>
    </source>
</evidence>